<dbReference type="InterPro" id="IPR014229">
    <property type="entry name" value="Spore_YtfJ"/>
</dbReference>
<dbReference type="AlphaFoldDB" id="A0A4U9R9W9"/>
<dbReference type="Proteomes" id="UP000308489">
    <property type="component" value="Chromosome 1"/>
</dbReference>
<keyword evidence="2" id="KW-1185">Reference proteome</keyword>
<sequence>MNNHPIDNLLKNTMENLKSLVDVNTIVGDAFTTSDGSTIIPVSKVSMGFASAGTEFPNAYENENNTDEFPFGGGSGGGLSVKPVAFLIIKENKFRMIPLNSETTADRIIDSVPQLLEIIKDMCGDKKEKQCTQNSKKKYECDENTESYCKKDKNKEYKHKN</sequence>
<dbReference type="OrthoDB" id="9796262at2"/>
<name>A0A4U9R9W9_HATHI</name>
<organism evidence="1 2">
    <name type="scientific">Hathewaya histolytica</name>
    <name type="common">Clostridium histolyticum</name>
    <dbReference type="NCBI Taxonomy" id="1498"/>
    <lineage>
        <taxon>Bacteria</taxon>
        <taxon>Bacillati</taxon>
        <taxon>Bacillota</taxon>
        <taxon>Clostridia</taxon>
        <taxon>Eubacteriales</taxon>
        <taxon>Clostridiaceae</taxon>
        <taxon>Hathewaya</taxon>
    </lineage>
</organism>
<dbReference type="KEGG" id="hhw:NCTC503_01223"/>
<dbReference type="RefSeq" id="WP_138209906.1">
    <property type="nucleotide sequence ID" value="NZ_CBCRUQ010000031.1"/>
</dbReference>
<evidence type="ECO:0000313" key="1">
    <source>
        <dbReference type="EMBL" id="VTQ88334.1"/>
    </source>
</evidence>
<protein>
    <submittedName>
        <fullName evidence="1">Sporulation protein YtfJ</fullName>
    </submittedName>
</protein>
<dbReference type="EMBL" id="LR590481">
    <property type="protein sequence ID" value="VTQ88334.1"/>
    <property type="molecule type" value="Genomic_DNA"/>
</dbReference>
<dbReference type="PANTHER" id="PTHR39162:SF1">
    <property type="entry name" value="SPORULATION PROTEIN YTFJ"/>
    <property type="match status" value="1"/>
</dbReference>
<accession>A0A4U9R9W9</accession>
<dbReference type="NCBIfam" id="TIGR02874">
    <property type="entry name" value="spore_ytfJ"/>
    <property type="match status" value="1"/>
</dbReference>
<gene>
    <name evidence="1" type="primary">ytfJ</name>
    <name evidence="1" type="ORF">NCTC503_01223</name>
</gene>
<evidence type="ECO:0000313" key="2">
    <source>
        <dbReference type="Proteomes" id="UP000308489"/>
    </source>
</evidence>
<dbReference type="PIRSF" id="PIRSF021377">
    <property type="entry name" value="YtfJ"/>
    <property type="match status" value="1"/>
</dbReference>
<proteinExistence type="predicted"/>
<reference evidence="1 2" key="1">
    <citation type="submission" date="2019-05" db="EMBL/GenBank/DDBJ databases">
        <authorList>
            <consortium name="Pathogen Informatics"/>
        </authorList>
    </citation>
    <scope>NUCLEOTIDE SEQUENCE [LARGE SCALE GENOMIC DNA]</scope>
    <source>
        <strain evidence="1 2">NCTC503</strain>
    </source>
</reference>
<dbReference type="PANTHER" id="PTHR39162">
    <property type="entry name" value="GLL3345 PROTEIN"/>
    <property type="match status" value="1"/>
</dbReference>
<dbReference type="Pfam" id="PF09579">
    <property type="entry name" value="Spore_YtfJ"/>
    <property type="match status" value="1"/>
</dbReference>